<dbReference type="EMBL" id="VNIB01000009">
    <property type="protein sequence ID" value="TYO97685.1"/>
    <property type="molecule type" value="Genomic_DNA"/>
</dbReference>
<evidence type="ECO:0000256" key="3">
    <source>
        <dbReference type="ARBA" id="ARBA00022448"/>
    </source>
</evidence>
<evidence type="ECO:0000256" key="2">
    <source>
        <dbReference type="ARBA" id="ARBA00005811"/>
    </source>
</evidence>
<evidence type="ECO:0000313" key="12">
    <source>
        <dbReference type="EMBL" id="TYO97685.1"/>
    </source>
</evidence>
<accession>A0A5D3WKL2</accession>
<dbReference type="Proteomes" id="UP000324159">
    <property type="component" value="Unassembled WGS sequence"/>
</dbReference>
<keyword evidence="9 11" id="KW-0472">Membrane</keyword>
<proteinExistence type="inferred from homology"/>
<organism evidence="12 13">
    <name type="scientific">Geothermobacter ehrlichii</name>
    <dbReference type="NCBI Taxonomy" id="213224"/>
    <lineage>
        <taxon>Bacteria</taxon>
        <taxon>Pseudomonadati</taxon>
        <taxon>Thermodesulfobacteriota</taxon>
        <taxon>Desulfuromonadia</taxon>
        <taxon>Desulfuromonadales</taxon>
        <taxon>Geothermobacteraceae</taxon>
        <taxon>Geothermobacter</taxon>
    </lineage>
</organism>
<evidence type="ECO:0000313" key="13">
    <source>
        <dbReference type="Proteomes" id="UP000324159"/>
    </source>
</evidence>
<evidence type="ECO:0000256" key="5">
    <source>
        <dbReference type="ARBA" id="ARBA00022519"/>
    </source>
</evidence>
<evidence type="ECO:0000256" key="7">
    <source>
        <dbReference type="ARBA" id="ARBA00022927"/>
    </source>
</evidence>
<keyword evidence="12" id="KW-0132">Cell division</keyword>
<evidence type="ECO:0000256" key="8">
    <source>
        <dbReference type="ARBA" id="ARBA00022989"/>
    </source>
</evidence>
<comment type="caution">
    <text evidence="12">The sequence shown here is derived from an EMBL/GenBank/DDBJ whole genome shotgun (WGS) entry which is preliminary data.</text>
</comment>
<dbReference type="PANTHER" id="PTHR30558">
    <property type="entry name" value="EXBD MEMBRANE COMPONENT OF PMF-DRIVEN MACROMOLECULE IMPORT SYSTEM"/>
    <property type="match status" value="1"/>
</dbReference>
<keyword evidence="7 10" id="KW-0653">Protein transport</keyword>
<dbReference type="GO" id="GO:0022857">
    <property type="term" value="F:transmembrane transporter activity"/>
    <property type="evidence" value="ECO:0007669"/>
    <property type="project" value="InterPro"/>
</dbReference>
<comment type="subcellular location">
    <subcellularLocation>
        <location evidence="1">Cell inner membrane</location>
        <topology evidence="1">Single-pass type II membrane protein</topology>
    </subcellularLocation>
    <subcellularLocation>
        <location evidence="10">Cell membrane</location>
        <topology evidence="10">Single-pass type II membrane protein</topology>
    </subcellularLocation>
</comment>
<dbReference type="GO" id="GO:0005886">
    <property type="term" value="C:plasma membrane"/>
    <property type="evidence" value="ECO:0007669"/>
    <property type="project" value="UniProtKB-SubCell"/>
</dbReference>
<keyword evidence="12" id="KW-0131">Cell cycle</keyword>
<evidence type="ECO:0000256" key="1">
    <source>
        <dbReference type="ARBA" id="ARBA00004249"/>
    </source>
</evidence>
<dbReference type="PANTHER" id="PTHR30558:SF12">
    <property type="entry name" value="BIOPOLYMER TRANSPORT PROTEIN EXBD"/>
    <property type="match status" value="1"/>
</dbReference>
<dbReference type="Gene3D" id="3.30.420.270">
    <property type="match status" value="1"/>
</dbReference>
<dbReference type="InterPro" id="IPR014168">
    <property type="entry name" value="Tol-Pal_TolR"/>
</dbReference>
<reference evidence="12 13" key="1">
    <citation type="submission" date="2019-07" db="EMBL/GenBank/DDBJ databases">
        <title>Genomic Encyclopedia of Type Strains, Phase IV (KMG-IV): sequencing the most valuable type-strain genomes for metagenomic binning, comparative biology and taxonomic classification.</title>
        <authorList>
            <person name="Goeker M."/>
        </authorList>
    </citation>
    <scope>NUCLEOTIDE SEQUENCE [LARGE SCALE GENOMIC DNA]</scope>
    <source>
        <strain evidence="12 13">SS015</strain>
    </source>
</reference>
<keyword evidence="8 11" id="KW-1133">Transmembrane helix</keyword>
<keyword evidence="6 10" id="KW-0812">Transmembrane</keyword>
<sequence length="142" mass="15306">MEVGRREVRGRSTLSQINVTPFVDVMLVLLIIFMVTAPMMETGVDVDLPEVQNAPSLAGRDDPLVVSVAADGRISVGKVAVPSPQKLAPVLRQVLSERKSKEVFLEADRKVPYGRVVQVMAAIKAAGVARLGMVAEEAERAK</sequence>
<keyword evidence="4" id="KW-1003">Cell membrane</keyword>
<comment type="similarity">
    <text evidence="2 10">Belongs to the ExbD/TolR family.</text>
</comment>
<gene>
    <name evidence="12" type="ORF">EDC39_10988</name>
</gene>
<dbReference type="AlphaFoldDB" id="A0A5D3WKL2"/>
<dbReference type="Pfam" id="PF02472">
    <property type="entry name" value="ExbD"/>
    <property type="match status" value="1"/>
</dbReference>
<dbReference type="OrthoDB" id="9798629at2"/>
<dbReference type="GO" id="GO:0015031">
    <property type="term" value="P:protein transport"/>
    <property type="evidence" value="ECO:0007669"/>
    <property type="project" value="UniProtKB-KW"/>
</dbReference>
<evidence type="ECO:0000256" key="4">
    <source>
        <dbReference type="ARBA" id="ARBA00022475"/>
    </source>
</evidence>
<keyword evidence="3 10" id="KW-0813">Transport</keyword>
<keyword evidence="5" id="KW-0997">Cell inner membrane</keyword>
<dbReference type="InterPro" id="IPR003400">
    <property type="entry name" value="ExbD"/>
</dbReference>
<dbReference type="NCBIfam" id="TIGR02801">
    <property type="entry name" value="tolR"/>
    <property type="match status" value="1"/>
</dbReference>
<protein>
    <submittedName>
        <fullName evidence="12">Cell division and transport-associated protein TolR</fullName>
    </submittedName>
</protein>
<evidence type="ECO:0000256" key="11">
    <source>
        <dbReference type="SAM" id="Phobius"/>
    </source>
</evidence>
<feature type="transmembrane region" description="Helical" evidence="11">
    <location>
        <begin position="21"/>
        <end position="40"/>
    </location>
</feature>
<evidence type="ECO:0000256" key="6">
    <source>
        <dbReference type="ARBA" id="ARBA00022692"/>
    </source>
</evidence>
<name>A0A5D3WKL2_9BACT</name>
<evidence type="ECO:0000256" key="9">
    <source>
        <dbReference type="ARBA" id="ARBA00023136"/>
    </source>
</evidence>
<evidence type="ECO:0000256" key="10">
    <source>
        <dbReference type="RuleBase" id="RU003879"/>
    </source>
</evidence>
<dbReference type="RefSeq" id="WP_148896329.1">
    <property type="nucleotide sequence ID" value="NZ_VNIB01000009.1"/>
</dbReference>
<dbReference type="GO" id="GO:0051301">
    <property type="term" value="P:cell division"/>
    <property type="evidence" value="ECO:0007669"/>
    <property type="project" value="UniProtKB-KW"/>
</dbReference>
<keyword evidence="13" id="KW-1185">Reference proteome</keyword>